<sequence length="287" mass="31140">MIPGKKPEKKRREGAASYLSPFTGDPARRRTAAQAAADADRRFVVARAVGGREGLGEVAALAQGDAVLEARPAFRRALWDGGGDGVRQTHADGPEGQNTAGVSDRTSDQSKGTHLGGQDWLLHDSRSIGRWVRQCVSFSVSSSAGPILRMQTTVLVRMPPSHVFPHSDQSPMNHLRRSEARDEEEETDPELKGGGGLLPMRVSWLDTSEREEESLQRRLTSSAGGGAFGPGQVVPGEAHLVVPASRSLDGNVELVAYSHVLLLKEDLQQQQEEEEEEEEEGIHIFIV</sequence>
<comment type="caution">
    <text evidence="2">The sequence shown here is derived from an EMBL/GenBank/DDBJ whole genome shotgun (WGS) entry which is preliminary data.</text>
</comment>
<feature type="region of interest" description="Disordered" evidence="1">
    <location>
        <begin position="160"/>
        <end position="199"/>
    </location>
</feature>
<dbReference type="Proteomes" id="UP000314294">
    <property type="component" value="Unassembled WGS sequence"/>
</dbReference>
<feature type="region of interest" description="Disordered" evidence="1">
    <location>
        <begin position="1"/>
        <end position="38"/>
    </location>
</feature>
<protein>
    <submittedName>
        <fullName evidence="2">Uncharacterized protein</fullName>
    </submittedName>
</protein>
<evidence type="ECO:0000313" key="2">
    <source>
        <dbReference type="EMBL" id="TNN68190.1"/>
    </source>
</evidence>
<name>A0A4Z2HRE3_9TELE</name>
<dbReference type="OrthoDB" id="10576622at2759"/>
<evidence type="ECO:0000313" key="3">
    <source>
        <dbReference type="Proteomes" id="UP000314294"/>
    </source>
</evidence>
<accession>A0A4Z2HRE3</accession>
<keyword evidence="3" id="KW-1185">Reference proteome</keyword>
<feature type="region of interest" description="Disordered" evidence="1">
    <location>
        <begin position="81"/>
        <end position="119"/>
    </location>
</feature>
<reference evidence="2 3" key="1">
    <citation type="submission" date="2019-03" db="EMBL/GenBank/DDBJ databases">
        <title>First draft genome of Liparis tanakae, snailfish: a comprehensive survey of snailfish specific genes.</title>
        <authorList>
            <person name="Kim W."/>
            <person name="Song I."/>
            <person name="Jeong J.-H."/>
            <person name="Kim D."/>
            <person name="Kim S."/>
            <person name="Ryu S."/>
            <person name="Song J.Y."/>
            <person name="Lee S.K."/>
        </authorList>
    </citation>
    <scope>NUCLEOTIDE SEQUENCE [LARGE SCALE GENOMIC DNA]</scope>
    <source>
        <tissue evidence="2">Muscle</tissue>
    </source>
</reference>
<evidence type="ECO:0000256" key="1">
    <source>
        <dbReference type="SAM" id="MobiDB-lite"/>
    </source>
</evidence>
<organism evidence="2 3">
    <name type="scientific">Liparis tanakae</name>
    <name type="common">Tanaka's snailfish</name>
    <dbReference type="NCBI Taxonomy" id="230148"/>
    <lineage>
        <taxon>Eukaryota</taxon>
        <taxon>Metazoa</taxon>
        <taxon>Chordata</taxon>
        <taxon>Craniata</taxon>
        <taxon>Vertebrata</taxon>
        <taxon>Euteleostomi</taxon>
        <taxon>Actinopterygii</taxon>
        <taxon>Neopterygii</taxon>
        <taxon>Teleostei</taxon>
        <taxon>Neoteleostei</taxon>
        <taxon>Acanthomorphata</taxon>
        <taxon>Eupercaria</taxon>
        <taxon>Perciformes</taxon>
        <taxon>Cottioidei</taxon>
        <taxon>Cottales</taxon>
        <taxon>Liparidae</taxon>
        <taxon>Liparis</taxon>
    </lineage>
</organism>
<dbReference type="EMBL" id="SRLO01000194">
    <property type="protein sequence ID" value="TNN68190.1"/>
    <property type="molecule type" value="Genomic_DNA"/>
</dbReference>
<dbReference type="AlphaFoldDB" id="A0A4Z2HRE3"/>
<gene>
    <name evidence="2" type="ORF">EYF80_021673</name>
</gene>
<proteinExistence type="predicted"/>